<evidence type="ECO:0000313" key="2">
    <source>
        <dbReference type="EMBL" id="ETO18579.1"/>
    </source>
</evidence>
<proteinExistence type="predicted"/>
<sequence>MELLDNINDLAMKISKAQGINAWRTFSNVKIEDRVRQLLQKIEQIHSQCRTDLSKQVTQFVRTLLKNFTDALSQNAYASRNMPSNWTSSNSDISNSKLLWSGMFLLLLLLLLFIL</sequence>
<reference evidence="2 3" key="1">
    <citation type="journal article" date="2013" name="Curr. Biol.">
        <title>The Genome of the Foraminiferan Reticulomyxa filosa.</title>
        <authorList>
            <person name="Glockner G."/>
            <person name="Hulsmann N."/>
            <person name="Schleicher M."/>
            <person name="Noegel A.A."/>
            <person name="Eichinger L."/>
            <person name="Gallinger C."/>
            <person name="Pawlowski J."/>
            <person name="Sierra R."/>
            <person name="Euteneuer U."/>
            <person name="Pillet L."/>
            <person name="Moustafa A."/>
            <person name="Platzer M."/>
            <person name="Groth M."/>
            <person name="Szafranski K."/>
            <person name="Schliwa M."/>
        </authorList>
    </citation>
    <scope>NUCLEOTIDE SEQUENCE [LARGE SCALE GENOMIC DNA]</scope>
</reference>
<organism evidence="2 3">
    <name type="scientific">Reticulomyxa filosa</name>
    <dbReference type="NCBI Taxonomy" id="46433"/>
    <lineage>
        <taxon>Eukaryota</taxon>
        <taxon>Sar</taxon>
        <taxon>Rhizaria</taxon>
        <taxon>Retaria</taxon>
        <taxon>Foraminifera</taxon>
        <taxon>Monothalamids</taxon>
        <taxon>Reticulomyxidae</taxon>
        <taxon>Reticulomyxa</taxon>
    </lineage>
</organism>
<dbReference type="AlphaFoldDB" id="X6MXM6"/>
<name>X6MXM6_RETFI</name>
<evidence type="ECO:0000256" key="1">
    <source>
        <dbReference type="SAM" id="Phobius"/>
    </source>
</evidence>
<comment type="caution">
    <text evidence="2">The sequence shown here is derived from an EMBL/GenBank/DDBJ whole genome shotgun (WGS) entry which is preliminary data.</text>
</comment>
<dbReference type="Proteomes" id="UP000023152">
    <property type="component" value="Unassembled WGS sequence"/>
</dbReference>
<dbReference type="EMBL" id="ASPP01014717">
    <property type="protein sequence ID" value="ETO18579.1"/>
    <property type="molecule type" value="Genomic_DNA"/>
</dbReference>
<feature type="transmembrane region" description="Helical" evidence="1">
    <location>
        <begin position="98"/>
        <end position="114"/>
    </location>
</feature>
<gene>
    <name evidence="2" type="ORF">RFI_18689</name>
</gene>
<keyword evidence="1" id="KW-0472">Membrane</keyword>
<accession>X6MXM6</accession>
<protein>
    <submittedName>
        <fullName evidence="2">Uncharacterized protein</fullName>
    </submittedName>
</protein>
<keyword evidence="3" id="KW-1185">Reference proteome</keyword>
<evidence type="ECO:0000313" key="3">
    <source>
        <dbReference type="Proteomes" id="UP000023152"/>
    </source>
</evidence>
<keyword evidence="1" id="KW-0812">Transmembrane</keyword>
<keyword evidence="1" id="KW-1133">Transmembrane helix</keyword>